<feature type="transmembrane region" description="Helical" evidence="1">
    <location>
        <begin position="12"/>
        <end position="33"/>
    </location>
</feature>
<sequence length="81" mass="9496">MNRLMIKNNIVSFSILIFVVSFFMIQYVKPGFLYNRDGSLKQFGIGHKKTTVLPAWLISIVVAILSYFIVLYYLAMPKFYY</sequence>
<evidence type="ECO:0000313" key="2">
    <source>
        <dbReference type="EMBL" id="QHU16442.1"/>
    </source>
</evidence>
<dbReference type="EMBL" id="MN740882">
    <property type="protein sequence ID" value="QHU16442.1"/>
    <property type="molecule type" value="Genomic_DNA"/>
</dbReference>
<proteinExistence type="predicted"/>
<keyword evidence="1" id="KW-0472">Membrane</keyword>
<keyword evidence="1" id="KW-0812">Transmembrane</keyword>
<feature type="transmembrane region" description="Helical" evidence="1">
    <location>
        <begin position="53"/>
        <end position="75"/>
    </location>
</feature>
<evidence type="ECO:0000256" key="1">
    <source>
        <dbReference type="SAM" id="Phobius"/>
    </source>
</evidence>
<dbReference type="AlphaFoldDB" id="A0A6C0KEI8"/>
<name>A0A6C0KEI8_9ZZZZ</name>
<organism evidence="2">
    <name type="scientific">viral metagenome</name>
    <dbReference type="NCBI Taxonomy" id="1070528"/>
    <lineage>
        <taxon>unclassified sequences</taxon>
        <taxon>metagenomes</taxon>
        <taxon>organismal metagenomes</taxon>
    </lineage>
</organism>
<protein>
    <submittedName>
        <fullName evidence="2">Uncharacterized protein</fullName>
    </submittedName>
</protein>
<keyword evidence="1" id="KW-1133">Transmembrane helix</keyword>
<reference evidence="2" key="1">
    <citation type="journal article" date="2020" name="Nature">
        <title>Giant virus diversity and host interactions through global metagenomics.</title>
        <authorList>
            <person name="Schulz F."/>
            <person name="Roux S."/>
            <person name="Paez-Espino D."/>
            <person name="Jungbluth S."/>
            <person name="Walsh D.A."/>
            <person name="Denef V.J."/>
            <person name="McMahon K.D."/>
            <person name="Konstantinidis K.T."/>
            <person name="Eloe-Fadrosh E.A."/>
            <person name="Kyrpides N.C."/>
            <person name="Woyke T."/>
        </authorList>
    </citation>
    <scope>NUCLEOTIDE SEQUENCE</scope>
    <source>
        <strain evidence="2">GVMAG-S-3300011013-78</strain>
    </source>
</reference>
<accession>A0A6C0KEI8</accession>